<proteinExistence type="predicted"/>
<dbReference type="Pfam" id="PF03279">
    <property type="entry name" value="Lip_A_acyltrans"/>
    <property type="match status" value="1"/>
</dbReference>
<dbReference type="PANTHER" id="PTHR30606:SF9">
    <property type="entry name" value="LIPID A BIOSYNTHESIS LAUROYLTRANSFERASE"/>
    <property type="match status" value="1"/>
</dbReference>
<keyword evidence="4 8" id="KW-0808">Transferase</keyword>
<dbReference type="HOGENOM" id="CLU_049421_1_0_4"/>
<evidence type="ECO:0000256" key="2">
    <source>
        <dbReference type="ARBA" id="ARBA00022475"/>
    </source>
</evidence>
<evidence type="ECO:0000313" key="9">
    <source>
        <dbReference type="Proteomes" id="UP000011021"/>
    </source>
</evidence>
<protein>
    <submittedName>
        <fullName evidence="8">Lipid A biosynthesis (KDO)2-(Lauroyl)-lipid IVA acyltransferase</fullName>
    </submittedName>
</protein>
<evidence type="ECO:0000256" key="7">
    <source>
        <dbReference type="SAM" id="MobiDB-lite"/>
    </source>
</evidence>
<dbReference type="PIRSF" id="PIRSF026649">
    <property type="entry name" value="MsbB"/>
    <property type="match status" value="1"/>
</dbReference>
<dbReference type="eggNOG" id="COG1560">
    <property type="taxonomic scope" value="Bacteria"/>
</dbReference>
<dbReference type="EMBL" id="AEQP01000022">
    <property type="protein sequence ID" value="EFV94223.1"/>
    <property type="molecule type" value="Genomic_DNA"/>
</dbReference>
<dbReference type="CDD" id="cd07984">
    <property type="entry name" value="LPLAT_LABLAT-like"/>
    <property type="match status" value="1"/>
</dbReference>
<dbReference type="GO" id="GO:0009247">
    <property type="term" value="P:glycolipid biosynthetic process"/>
    <property type="evidence" value="ECO:0007669"/>
    <property type="project" value="UniProtKB-ARBA"/>
</dbReference>
<dbReference type="PANTHER" id="PTHR30606">
    <property type="entry name" value="LIPID A BIOSYNTHESIS LAUROYL ACYLTRANSFERASE"/>
    <property type="match status" value="1"/>
</dbReference>
<keyword evidence="2" id="KW-1003">Cell membrane</keyword>
<keyword evidence="5" id="KW-0472">Membrane</keyword>
<organism evidence="8 9">
    <name type="scientific">Lautropia mirabilis ATCC 51599</name>
    <dbReference type="NCBI Taxonomy" id="887898"/>
    <lineage>
        <taxon>Bacteria</taxon>
        <taxon>Pseudomonadati</taxon>
        <taxon>Pseudomonadota</taxon>
        <taxon>Betaproteobacteria</taxon>
        <taxon>Burkholderiales</taxon>
        <taxon>Burkholderiaceae</taxon>
        <taxon>Lautropia</taxon>
    </lineage>
</organism>
<comment type="caution">
    <text evidence="8">The sequence shown here is derived from an EMBL/GenBank/DDBJ whole genome shotgun (WGS) entry which is preliminary data.</text>
</comment>
<evidence type="ECO:0000256" key="5">
    <source>
        <dbReference type="ARBA" id="ARBA00023136"/>
    </source>
</evidence>
<reference evidence="8 9" key="1">
    <citation type="submission" date="2010-12" db="EMBL/GenBank/DDBJ databases">
        <authorList>
            <person name="Muzny D."/>
            <person name="Qin X."/>
            <person name="Deng J."/>
            <person name="Jiang H."/>
            <person name="Liu Y."/>
            <person name="Qu J."/>
            <person name="Song X.-Z."/>
            <person name="Zhang L."/>
            <person name="Thornton R."/>
            <person name="Coyle M."/>
            <person name="Francisco L."/>
            <person name="Jackson L."/>
            <person name="Javaid M."/>
            <person name="Korchina V."/>
            <person name="Kovar C."/>
            <person name="Mata R."/>
            <person name="Mathew T."/>
            <person name="Ngo R."/>
            <person name="Nguyen L."/>
            <person name="Nguyen N."/>
            <person name="Okwuonu G."/>
            <person name="Ongeri F."/>
            <person name="Pham C."/>
            <person name="Simmons D."/>
            <person name="Wilczek-Boney K."/>
            <person name="Hale W."/>
            <person name="Jakkamsetti A."/>
            <person name="Pham P."/>
            <person name="Ruth R."/>
            <person name="San Lucas F."/>
            <person name="Warren J."/>
            <person name="Zhang J."/>
            <person name="Zhao Z."/>
            <person name="Zhou C."/>
            <person name="Zhu D."/>
            <person name="Lee S."/>
            <person name="Bess C."/>
            <person name="Blankenburg K."/>
            <person name="Forbes L."/>
            <person name="Fu Q."/>
            <person name="Gubbala S."/>
            <person name="Hirani K."/>
            <person name="Jayaseelan J.C."/>
            <person name="Lara F."/>
            <person name="Munidasa M."/>
            <person name="Palculict T."/>
            <person name="Patil S."/>
            <person name="Pu L.-L."/>
            <person name="Saada N."/>
            <person name="Tang L."/>
            <person name="Weissenberger G."/>
            <person name="Zhu Y."/>
            <person name="Hemphill L."/>
            <person name="Shang Y."/>
            <person name="Youmans B."/>
            <person name="Ayvaz T."/>
            <person name="Ross M."/>
            <person name="Santibanez J."/>
            <person name="Aqrawi P."/>
            <person name="Gross S."/>
            <person name="Joshi V."/>
            <person name="Fowler G."/>
            <person name="Nazareth L."/>
            <person name="Reid J."/>
            <person name="Worley K."/>
            <person name="Petrosino J."/>
            <person name="Highlander S."/>
            <person name="Gibbs R."/>
        </authorList>
    </citation>
    <scope>NUCLEOTIDE SEQUENCE [LARGE SCALE GENOMIC DNA]</scope>
    <source>
        <strain evidence="8 9">ATCC 51599</strain>
    </source>
</reference>
<dbReference type="STRING" id="887898.HMPREF0551_2338"/>
<dbReference type="GO" id="GO:0005886">
    <property type="term" value="C:plasma membrane"/>
    <property type="evidence" value="ECO:0007669"/>
    <property type="project" value="UniProtKB-SubCell"/>
</dbReference>
<dbReference type="RefSeq" id="WP_005674764.1">
    <property type="nucleotide sequence ID" value="NZ_CP146288.1"/>
</dbReference>
<keyword evidence="6 8" id="KW-0012">Acyltransferase</keyword>
<dbReference type="AlphaFoldDB" id="E7S074"/>
<keyword evidence="3" id="KW-0997">Cell inner membrane</keyword>
<comment type="subcellular location">
    <subcellularLocation>
        <location evidence="1">Cell inner membrane</location>
    </subcellularLocation>
</comment>
<evidence type="ECO:0000256" key="4">
    <source>
        <dbReference type="ARBA" id="ARBA00022679"/>
    </source>
</evidence>
<accession>E7S074</accession>
<evidence type="ECO:0000256" key="6">
    <source>
        <dbReference type="ARBA" id="ARBA00023315"/>
    </source>
</evidence>
<dbReference type="GO" id="GO:0016746">
    <property type="term" value="F:acyltransferase activity"/>
    <property type="evidence" value="ECO:0007669"/>
    <property type="project" value="UniProtKB-KW"/>
</dbReference>
<keyword evidence="9" id="KW-1185">Reference proteome</keyword>
<dbReference type="Proteomes" id="UP000011021">
    <property type="component" value="Unassembled WGS sequence"/>
</dbReference>
<name>E7S074_9BURK</name>
<dbReference type="InterPro" id="IPR004960">
    <property type="entry name" value="LipA_acyltrans"/>
</dbReference>
<sequence length="317" mass="36311">MNVSRILLAVFRMLAALPYSWLRRLGNLAGVVLYHGVRRRTHIARVNLRLCFPQMPEHEREALILAHCKFFARSFLDRFMLWYRPEAYLRKLVQLENVHLIDELEGKPLILLAPHFLGMDAGGTRLSMDRTMFTMFANQKNKVFNEEMRKGRARFSGAMVLSRQDGLRGAIRKIREGVPFYFLPDMDLGARDSVFVPFFGVPAATVTSVARLAQMTGARVLPCVTLMTDTGYRTTFYPAWENFPGDDLEAATRRMNEFIEARVLEAPAQYLWTHKRFKTRPPGEPDPYRVDGQPMPDTEIEEVPLEDNGPATEGRSA</sequence>
<evidence type="ECO:0000256" key="3">
    <source>
        <dbReference type="ARBA" id="ARBA00022519"/>
    </source>
</evidence>
<gene>
    <name evidence="8" type="ORF">HMPREF0551_2338</name>
</gene>
<feature type="region of interest" description="Disordered" evidence="7">
    <location>
        <begin position="275"/>
        <end position="317"/>
    </location>
</feature>
<evidence type="ECO:0000256" key="1">
    <source>
        <dbReference type="ARBA" id="ARBA00004533"/>
    </source>
</evidence>
<evidence type="ECO:0000313" key="8">
    <source>
        <dbReference type="EMBL" id="EFV94223.1"/>
    </source>
</evidence>